<feature type="chain" id="PRO_5003938500" evidence="5">
    <location>
        <begin position="24"/>
        <end position="560"/>
    </location>
</feature>
<dbReference type="PANTHER" id="PTHR22990:SF15">
    <property type="entry name" value="F-BOX ONLY PROTEIN 10"/>
    <property type="match status" value="1"/>
</dbReference>
<feature type="compositionally biased region" description="Polar residues" evidence="4">
    <location>
        <begin position="356"/>
        <end position="379"/>
    </location>
</feature>
<evidence type="ECO:0000256" key="5">
    <source>
        <dbReference type="SAM" id="SignalP"/>
    </source>
</evidence>
<dbReference type="InterPro" id="IPR051550">
    <property type="entry name" value="SCF-Subunits/Alg-Epimerases"/>
</dbReference>
<gene>
    <name evidence="7" type="ORF">Dacsa_2324</name>
</gene>
<dbReference type="InterPro" id="IPR011459">
    <property type="entry name" value="DUF1565"/>
</dbReference>
<dbReference type="InterPro" id="IPR007730">
    <property type="entry name" value="SPOR-like_dom"/>
</dbReference>
<dbReference type="RefSeq" id="WP_015229929.1">
    <property type="nucleotide sequence ID" value="NC_019780.1"/>
</dbReference>
<dbReference type="eggNOG" id="COG3420">
    <property type="taxonomic scope" value="Bacteria"/>
</dbReference>
<feature type="compositionally biased region" description="Polar residues" evidence="4">
    <location>
        <begin position="404"/>
        <end position="413"/>
    </location>
</feature>
<evidence type="ECO:0000313" key="7">
    <source>
        <dbReference type="EMBL" id="AFZ50937.1"/>
    </source>
</evidence>
<evidence type="ECO:0000313" key="8">
    <source>
        <dbReference type="Proteomes" id="UP000010482"/>
    </source>
</evidence>
<proteinExistence type="predicted"/>
<dbReference type="InterPro" id="IPR022441">
    <property type="entry name" value="Para_beta_helix_rpt-2"/>
</dbReference>
<dbReference type="InterPro" id="IPR006626">
    <property type="entry name" value="PbH1"/>
</dbReference>
<dbReference type="SMART" id="SM00710">
    <property type="entry name" value="PbH1"/>
    <property type="match status" value="5"/>
</dbReference>
<accession>K9YWP8</accession>
<feature type="signal peptide" evidence="5">
    <location>
        <begin position="1"/>
        <end position="23"/>
    </location>
</feature>
<keyword evidence="2" id="KW-0677">Repeat</keyword>
<dbReference type="EMBL" id="CP003944">
    <property type="protein sequence ID" value="AFZ50937.1"/>
    <property type="molecule type" value="Genomic_DNA"/>
</dbReference>
<dbReference type="HOGENOM" id="CLU_030012_0_0_3"/>
<keyword evidence="8" id="KW-1185">Reference proteome</keyword>
<organism evidence="7 8">
    <name type="scientific">Dactylococcopsis salina (strain PCC 8305)</name>
    <name type="common">Myxobactron salinum</name>
    <dbReference type="NCBI Taxonomy" id="13035"/>
    <lineage>
        <taxon>Bacteria</taxon>
        <taxon>Bacillati</taxon>
        <taxon>Cyanobacteriota</taxon>
        <taxon>Cyanophyceae</taxon>
        <taxon>Nodosilineales</taxon>
        <taxon>Cymatolegaceae</taxon>
        <taxon>Dactylococcopsis</taxon>
    </lineage>
</organism>
<dbReference type="PROSITE" id="PS51724">
    <property type="entry name" value="SPOR"/>
    <property type="match status" value="1"/>
</dbReference>
<dbReference type="NCBIfam" id="TIGR03804">
    <property type="entry name" value="para_beta_helix"/>
    <property type="match status" value="2"/>
</dbReference>
<feature type="domain" description="SPOR" evidence="6">
    <location>
        <begin position="521"/>
        <end position="560"/>
    </location>
</feature>
<dbReference type="InterPro" id="IPR012334">
    <property type="entry name" value="Pectin_lyas_fold"/>
</dbReference>
<dbReference type="AlphaFoldDB" id="K9YWP8"/>
<evidence type="ECO:0000256" key="3">
    <source>
        <dbReference type="ARBA" id="ARBA00022786"/>
    </source>
</evidence>
<comment type="pathway">
    <text evidence="1">Protein modification; protein ubiquitination.</text>
</comment>
<feature type="region of interest" description="Disordered" evidence="4">
    <location>
        <begin position="457"/>
        <end position="486"/>
    </location>
</feature>
<evidence type="ECO:0000256" key="1">
    <source>
        <dbReference type="ARBA" id="ARBA00004906"/>
    </source>
</evidence>
<dbReference type="Gene3D" id="2.160.20.10">
    <property type="entry name" value="Single-stranded right-handed beta-helix, Pectin lyase-like"/>
    <property type="match status" value="1"/>
</dbReference>
<sequence>MSPLMPKSVYLAIALSATIPSLVVPVAIKSAQAQVTETIIYVDPSSGNDQTATGDRNNPYQSITAAIEVAPNEAVIQLARGTYSEETGETFPIVIEKPLEIRGEAENQGYHTKIVGGGEFYSRTGAGQNVGIAILDNATLTGVTVTNKRDRGVGVWIEDANPTLVKNTFQRNDNTGVAINGTGRATLLNNYFYSNSGNGLVIYGQTQPTIKNNTFERTGFGISIIQNAIPQIIGNEIKSNRIGVLVEGQAQPILRENIIELSTEDGFVAIANSRPDLGTNNEPGENIFRGNQETDIKNLTKDYTIPINGNRITGEIEGSIDRRGIVTAQTPNPPENSNLPPLLANPPRSNSLPEPETNTTTKEQVWTAPNNQPPQGSQRNNSFSLSTNNPLPPLNSLPLIPPEATNNPNVTEDSNPITLPPPNPTPSNNTSSNNNPPNVTPQRNRLEEILVLEPNASPRQPASNALPVPSGNIPRGNPFRPGTSPEERAAAVGGDYRVVVEIRNANDKNKVKEIVPQAFTSRYQGRAVMQVGIFRSRANAEEIRQKLGREGLQVRLIPVE</sequence>
<feature type="compositionally biased region" description="Low complexity" evidence="4">
    <location>
        <begin position="335"/>
        <end position="353"/>
    </location>
</feature>
<reference evidence="7" key="1">
    <citation type="submission" date="2012-04" db="EMBL/GenBank/DDBJ databases">
        <title>Finished genome of Dactylococcopsis salina PCC 8305.</title>
        <authorList>
            <consortium name="US DOE Joint Genome Institute"/>
            <person name="Gugger M."/>
            <person name="Coursin T."/>
            <person name="Rippka R."/>
            <person name="Tandeau De Marsac N."/>
            <person name="Huntemann M."/>
            <person name="Wei C.-L."/>
            <person name="Han J."/>
            <person name="Detter J.C."/>
            <person name="Han C."/>
            <person name="Tapia R."/>
            <person name="Daligault H."/>
            <person name="Chen A."/>
            <person name="Krypides N."/>
            <person name="Mavromatis K."/>
            <person name="Markowitz V."/>
            <person name="Szeto E."/>
            <person name="Ivanova N."/>
            <person name="Ovchinnikova G."/>
            <person name="Pagani I."/>
            <person name="Pati A."/>
            <person name="Goodwin L."/>
            <person name="Peters L."/>
            <person name="Pitluck S."/>
            <person name="Woyke T."/>
            <person name="Kerfeld C."/>
        </authorList>
    </citation>
    <scope>NUCLEOTIDE SEQUENCE [LARGE SCALE GENOMIC DNA]</scope>
    <source>
        <strain evidence="7">PCC 8305</strain>
    </source>
</reference>
<feature type="compositionally biased region" description="Low complexity" evidence="4">
    <location>
        <begin position="380"/>
        <end position="389"/>
    </location>
</feature>
<dbReference type="GO" id="GO:0042834">
    <property type="term" value="F:peptidoglycan binding"/>
    <property type="evidence" value="ECO:0007669"/>
    <property type="project" value="InterPro"/>
</dbReference>
<dbReference type="STRING" id="13035.Dacsa_2324"/>
<dbReference type="Pfam" id="PF07602">
    <property type="entry name" value="DUF1565"/>
    <property type="match status" value="1"/>
</dbReference>
<evidence type="ECO:0000256" key="4">
    <source>
        <dbReference type="SAM" id="MobiDB-lite"/>
    </source>
</evidence>
<feature type="region of interest" description="Disordered" evidence="4">
    <location>
        <begin position="326"/>
        <end position="441"/>
    </location>
</feature>
<dbReference type="InterPro" id="IPR011050">
    <property type="entry name" value="Pectin_lyase_fold/virulence"/>
</dbReference>
<keyword evidence="5" id="KW-0732">Signal</keyword>
<dbReference type="SUPFAM" id="SSF51126">
    <property type="entry name" value="Pectin lyase-like"/>
    <property type="match status" value="1"/>
</dbReference>
<name>K9YWP8_DACS8</name>
<evidence type="ECO:0000256" key="2">
    <source>
        <dbReference type="ARBA" id="ARBA00022737"/>
    </source>
</evidence>
<keyword evidence="3" id="KW-0833">Ubl conjugation pathway</keyword>
<protein>
    <submittedName>
        <fullName evidence="7">Parallel beta-helix repeat (Two copies)</fullName>
    </submittedName>
</protein>
<feature type="compositionally biased region" description="Pro residues" evidence="4">
    <location>
        <begin position="390"/>
        <end position="401"/>
    </location>
</feature>
<dbReference type="Proteomes" id="UP000010482">
    <property type="component" value="Chromosome"/>
</dbReference>
<feature type="compositionally biased region" description="Low complexity" evidence="4">
    <location>
        <begin position="426"/>
        <end position="441"/>
    </location>
</feature>
<evidence type="ECO:0000259" key="6">
    <source>
        <dbReference type="PROSITE" id="PS51724"/>
    </source>
</evidence>
<dbReference type="PANTHER" id="PTHR22990">
    <property type="entry name" value="F-BOX ONLY PROTEIN"/>
    <property type="match status" value="1"/>
</dbReference>
<dbReference type="KEGG" id="dsl:Dacsa_2324"/>
<dbReference type="PATRIC" id="fig|13035.3.peg.2637"/>
<dbReference type="Gene3D" id="3.30.1910.20">
    <property type="entry name" value="asparaginyl-tRNA synthetase, N-terminal domain"/>
    <property type="match status" value="1"/>
</dbReference>